<protein>
    <submittedName>
        <fullName evidence="6">Outer membrane protein assembly factor BamE</fullName>
    </submittedName>
</protein>
<feature type="signal peptide" evidence="4">
    <location>
        <begin position="1"/>
        <end position="19"/>
    </location>
</feature>
<name>A0A918KEC1_9PROT</name>
<evidence type="ECO:0000256" key="2">
    <source>
        <dbReference type="ARBA" id="ARBA00023136"/>
    </source>
</evidence>
<dbReference type="Pfam" id="PF04355">
    <property type="entry name" value="BamE"/>
    <property type="match status" value="1"/>
</dbReference>
<evidence type="ECO:0000256" key="4">
    <source>
        <dbReference type="SAM" id="SignalP"/>
    </source>
</evidence>
<feature type="chain" id="PRO_5036972657" evidence="4">
    <location>
        <begin position="20"/>
        <end position="169"/>
    </location>
</feature>
<evidence type="ECO:0000256" key="3">
    <source>
        <dbReference type="SAM" id="MobiDB-lite"/>
    </source>
</evidence>
<dbReference type="GO" id="GO:0019867">
    <property type="term" value="C:outer membrane"/>
    <property type="evidence" value="ECO:0007669"/>
    <property type="project" value="InterPro"/>
</dbReference>
<dbReference type="RefSeq" id="WP_189581278.1">
    <property type="nucleotide sequence ID" value="NZ_BMYV01000001.1"/>
</dbReference>
<gene>
    <name evidence="6" type="ORF">GCM10011309_06680</name>
</gene>
<keyword evidence="1 4" id="KW-0732">Signal</keyword>
<feature type="region of interest" description="Disordered" evidence="3">
    <location>
        <begin position="146"/>
        <end position="169"/>
    </location>
</feature>
<dbReference type="InterPro" id="IPR007450">
    <property type="entry name" value="BamE_dom"/>
</dbReference>
<proteinExistence type="predicted"/>
<keyword evidence="7" id="KW-1185">Reference proteome</keyword>
<accession>A0A918KEC1</accession>
<dbReference type="PROSITE" id="PS51257">
    <property type="entry name" value="PROKAR_LIPOPROTEIN"/>
    <property type="match status" value="1"/>
</dbReference>
<feature type="compositionally biased region" description="Gly residues" evidence="3">
    <location>
        <begin position="157"/>
        <end position="169"/>
    </location>
</feature>
<reference evidence="6 7" key="1">
    <citation type="journal article" date="2014" name="Int. J. Syst. Evol. Microbiol.">
        <title>Complete genome sequence of Corynebacterium casei LMG S-19264T (=DSM 44701T), isolated from a smear-ripened cheese.</title>
        <authorList>
            <consortium name="US DOE Joint Genome Institute (JGI-PGF)"/>
            <person name="Walter F."/>
            <person name="Albersmeier A."/>
            <person name="Kalinowski J."/>
            <person name="Ruckert C."/>
        </authorList>
    </citation>
    <scope>NUCLEOTIDE SEQUENCE [LARGE SCALE GENOMIC DNA]</scope>
    <source>
        <strain evidence="6 7">KCTC 23968</strain>
    </source>
</reference>
<comment type="caution">
    <text evidence="6">The sequence shown here is derived from an EMBL/GenBank/DDBJ whole genome shotgun (WGS) entry which is preliminary data.</text>
</comment>
<evidence type="ECO:0000256" key="1">
    <source>
        <dbReference type="ARBA" id="ARBA00022729"/>
    </source>
</evidence>
<organism evidence="6 7">
    <name type="scientific">Litorimonas cladophorae</name>
    <dbReference type="NCBI Taxonomy" id="1220491"/>
    <lineage>
        <taxon>Bacteria</taxon>
        <taxon>Pseudomonadati</taxon>
        <taxon>Pseudomonadota</taxon>
        <taxon>Alphaproteobacteria</taxon>
        <taxon>Maricaulales</taxon>
        <taxon>Robiginitomaculaceae</taxon>
    </lineage>
</organism>
<sequence length="169" mass="18291">MNVPTKIAILLSAALLSTACNPILRTHGYVPTAELPQEVNPDTDTKSSVLARLGNPSVKSTFDEDIDDDVWYYITSVRQRYAYLRPQIEDRTITAIHFNPDGQVEKVAEYGLEDGVPVNYVDRTTPTRGRELSALEQIFGTIGRLPTDRLTGANSPTGGGGGAGQTGGR</sequence>
<dbReference type="EMBL" id="BMYV01000001">
    <property type="protein sequence ID" value="GGX59578.1"/>
    <property type="molecule type" value="Genomic_DNA"/>
</dbReference>
<feature type="domain" description="Outer membrane protein assembly factor BamE" evidence="5">
    <location>
        <begin position="28"/>
        <end position="106"/>
    </location>
</feature>
<dbReference type="Proteomes" id="UP000600865">
    <property type="component" value="Unassembled WGS sequence"/>
</dbReference>
<dbReference type="InterPro" id="IPR037873">
    <property type="entry name" value="BamE-like"/>
</dbReference>
<evidence type="ECO:0000313" key="7">
    <source>
        <dbReference type="Proteomes" id="UP000600865"/>
    </source>
</evidence>
<evidence type="ECO:0000259" key="5">
    <source>
        <dbReference type="Pfam" id="PF04355"/>
    </source>
</evidence>
<evidence type="ECO:0000313" key="6">
    <source>
        <dbReference type="EMBL" id="GGX59578.1"/>
    </source>
</evidence>
<dbReference type="Gene3D" id="3.30.1450.10">
    <property type="match status" value="1"/>
</dbReference>
<keyword evidence="2" id="KW-0472">Membrane</keyword>
<dbReference type="AlphaFoldDB" id="A0A918KEC1"/>